<keyword evidence="2" id="KW-0812">Transmembrane</keyword>
<dbReference type="EMBL" id="AP008209">
    <property type="protein sequence ID" value="BAF11715.1"/>
    <property type="molecule type" value="Genomic_DNA"/>
</dbReference>
<organism evidence="3 4">
    <name type="scientific">Oryza sativa subsp. japonica</name>
    <name type="common">Rice</name>
    <dbReference type="NCBI Taxonomy" id="39947"/>
    <lineage>
        <taxon>Eukaryota</taxon>
        <taxon>Viridiplantae</taxon>
        <taxon>Streptophyta</taxon>
        <taxon>Embryophyta</taxon>
        <taxon>Tracheophyta</taxon>
        <taxon>Spermatophyta</taxon>
        <taxon>Magnoliopsida</taxon>
        <taxon>Liliopsida</taxon>
        <taxon>Poales</taxon>
        <taxon>Poaceae</taxon>
        <taxon>BOP clade</taxon>
        <taxon>Oryzoideae</taxon>
        <taxon>Oryzeae</taxon>
        <taxon>Oryzinae</taxon>
        <taxon>Oryza</taxon>
        <taxon>Oryza sativa</taxon>
    </lineage>
</organism>
<gene>
    <name evidence="3" type="ordered locus">Os03g0291700</name>
</gene>
<name>A0A0P0VWC6_ORYSJ</name>
<dbReference type="KEGG" id="dosa:Os03g0291700"/>
<protein>
    <submittedName>
        <fullName evidence="3">Os03g0291700 protein</fullName>
    </submittedName>
</protein>
<dbReference type="Proteomes" id="UP000000763">
    <property type="component" value="Chromosome 3"/>
</dbReference>
<evidence type="ECO:0000256" key="1">
    <source>
        <dbReference type="SAM" id="MobiDB-lite"/>
    </source>
</evidence>
<keyword evidence="2" id="KW-1133">Transmembrane helix</keyword>
<keyword evidence="2" id="KW-0472">Membrane</keyword>
<dbReference type="AlphaFoldDB" id="A0A0P0VWC6"/>
<reference evidence="4" key="2">
    <citation type="journal article" date="2008" name="Nucleic Acids Res.">
        <title>The rice annotation project database (RAP-DB): 2008 update.</title>
        <authorList>
            <consortium name="The rice annotation project (RAP)"/>
        </authorList>
    </citation>
    <scope>GENOME REANNOTATION</scope>
    <source>
        <strain evidence="4">cv. Nipponbare</strain>
    </source>
</reference>
<sequence length="183" mass="18670">MQVTCSVRNSHCDSLYTGAFTSSYTQLPRYRSQVSGTLTTVRSAAVAAAAFAEDSFSAASSSSRRLASSAPPSLTLGSVTSRSLSCPSSTLTPASAALALALALALATSIVLLLLLLPAAAAIAVEAGASRTRTMTSSPRLAMLPAARCAAPTVSWRTWRSGDLARSAPAPKGKSAMDLMSSL</sequence>
<accession>A0A0P0VWC6</accession>
<dbReference type="Gramene" id="Os03t0291700-01">
    <property type="protein sequence ID" value="Os03t0291700-01"/>
    <property type="gene ID" value="Os03g0291700"/>
</dbReference>
<feature type="region of interest" description="Disordered" evidence="1">
    <location>
        <begin position="164"/>
        <end position="183"/>
    </location>
</feature>
<evidence type="ECO:0000313" key="3">
    <source>
        <dbReference type="EMBL" id="BAF11715.1"/>
    </source>
</evidence>
<reference evidence="3 4" key="1">
    <citation type="journal article" date="2005" name="Nature">
        <title>The map-based sequence of the rice genome.</title>
        <authorList>
            <consortium name="International rice genome sequencing project (IRGSP)"/>
            <person name="Matsumoto T."/>
            <person name="Wu J."/>
            <person name="Kanamori H."/>
            <person name="Katayose Y."/>
            <person name="Fujisawa M."/>
            <person name="Namiki N."/>
            <person name="Mizuno H."/>
            <person name="Yamamoto K."/>
            <person name="Antonio B.A."/>
            <person name="Baba T."/>
            <person name="Sakata K."/>
            <person name="Nagamura Y."/>
            <person name="Aoki H."/>
            <person name="Arikawa K."/>
            <person name="Arita K."/>
            <person name="Bito T."/>
            <person name="Chiden Y."/>
            <person name="Fujitsuka N."/>
            <person name="Fukunaka R."/>
            <person name="Hamada M."/>
            <person name="Harada C."/>
            <person name="Hayashi A."/>
            <person name="Hijishita S."/>
            <person name="Honda M."/>
            <person name="Hosokawa S."/>
            <person name="Ichikawa Y."/>
            <person name="Idonuma A."/>
            <person name="Iijima M."/>
            <person name="Ikeda M."/>
            <person name="Ikeno M."/>
            <person name="Ito K."/>
            <person name="Ito S."/>
            <person name="Ito T."/>
            <person name="Ito Y."/>
            <person name="Ito Y."/>
            <person name="Iwabuchi A."/>
            <person name="Kamiya K."/>
            <person name="Karasawa W."/>
            <person name="Kurita K."/>
            <person name="Katagiri S."/>
            <person name="Kikuta A."/>
            <person name="Kobayashi H."/>
            <person name="Kobayashi N."/>
            <person name="Machita K."/>
            <person name="Maehara T."/>
            <person name="Masukawa M."/>
            <person name="Mizubayashi T."/>
            <person name="Mukai Y."/>
            <person name="Nagasaki H."/>
            <person name="Nagata Y."/>
            <person name="Naito S."/>
            <person name="Nakashima M."/>
            <person name="Nakama Y."/>
            <person name="Nakamichi Y."/>
            <person name="Nakamura M."/>
            <person name="Meguro A."/>
            <person name="Negishi M."/>
            <person name="Ohta I."/>
            <person name="Ohta T."/>
            <person name="Okamoto M."/>
            <person name="Ono N."/>
            <person name="Saji S."/>
            <person name="Sakaguchi M."/>
            <person name="Sakai K."/>
            <person name="Shibata M."/>
            <person name="Shimokawa T."/>
            <person name="Song J."/>
            <person name="Takazaki Y."/>
            <person name="Terasawa K."/>
            <person name="Tsugane M."/>
            <person name="Tsuji K."/>
            <person name="Ueda S."/>
            <person name="Waki K."/>
            <person name="Yamagata H."/>
            <person name="Yamamoto M."/>
            <person name="Yamamoto S."/>
            <person name="Yamane H."/>
            <person name="Yoshiki S."/>
            <person name="Yoshihara R."/>
            <person name="Yukawa K."/>
            <person name="Zhong H."/>
            <person name="Yano M."/>
            <person name="Yuan Q."/>
            <person name="Ouyang S."/>
            <person name="Liu J."/>
            <person name="Jones K.M."/>
            <person name="Gansberger K."/>
            <person name="Moffat K."/>
            <person name="Hill J."/>
            <person name="Bera J."/>
            <person name="Fadrosh D."/>
            <person name="Jin S."/>
            <person name="Johri S."/>
            <person name="Kim M."/>
            <person name="Overton L."/>
            <person name="Reardon M."/>
            <person name="Tsitrin T."/>
            <person name="Vuong H."/>
            <person name="Weaver B."/>
            <person name="Ciecko A."/>
            <person name="Tallon L."/>
            <person name="Jackson J."/>
            <person name="Pai G."/>
            <person name="Aken S.V."/>
            <person name="Utterback T."/>
            <person name="Reidmuller S."/>
            <person name="Feldblyum T."/>
            <person name="Hsiao J."/>
            <person name="Zismann V."/>
            <person name="Iobst S."/>
            <person name="de Vazeille A.R."/>
            <person name="Buell C.R."/>
            <person name="Ying K."/>
            <person name="Li Y."/>
            <person name="Lu T."/>
            <person name="Huang Y."/>
            <person name="Zhao Q."/>
            <person name="Feng Q."/>
            <person name="Zhang L."/>
            <person name="Zhu J."/>
            <person name="Weng Q."/>
            <person name="Mu J."/>
            <person name="Lu Y."/>
            <person name="Fan D."/>
            <person name="Liu Y."/>
            <person name="Guan J."/>
            <person name="Zhang Y."/>
            <person name="Yu S."/>
            <person name="Liu X."/>
            <person name="Zhang Y."/>
            <person name="Hong G."/>
            <person name="Han B."/>
            <person name="Choisne N."/>
            <person name="Demange N."/>
            <person name="Orjeda G."/>
            <person name="Samain S."/>
            <person name="Cattolico L."/>
            <person name="Pelletier E."/>
            <person name="Couloux A."/>
            <person name="Segurens B."/>
            <person name="Wincker P."/>
            <person name="D'Hont A."/>
            <person name="Scarpelli C."/>
            <person name="Weissenbach J."/>
            <person name="Salanoubat M."/>
            <person name="Quetier F."/>
            <person name="Yu Y."/>
            <person name="Kim H.R."/>
            <person name="Rambo T."/>
            <person name="Currie J."/>
            <person name="Collura K."/>
            <person name="Luo M."/>
            <person name="Yang T."/>
            <person name="Ammiraju J.S.S."/>
            <person name="Engler F."/>
            <person name="Soderlund C."/>
            <person name="Wing R.A."/>
            <person name="Palmer L.E."/>
            <person name="de la Bastide M."/>
            <person name="Spiegel L."/>
            <person name="Nascimento L."/>
            <person name="Zutavern T."/>
            <person name="O'Shaughnessy A."/>
            <person name="Dike S."/>
            <person name="Dedhia N."/>
            <person name="Preston R."/>
            <person name="Balija V."/>
            <person name="McCombie W.R."/>
            <person name="Chow T."/>
            <person name="Chen H."/>
            <person name="Chung M."/>
            <person name="Chen C."/>
            <person name="Shaw J."/>
            <person name="Wu H."/>
            <person name="Hsiao K."/>
            <person name="Chao Y."/>
            <person name="Chu M."/>
            <person name="Cheng C."/>
            <person name="Hour A."/>
            <person name="Lee P."/>
            <person name="Lin S."/>
            <person name="Lin Y."/>
            <person name="Liou J."/>
            <person name="Liu S."/>
            <person name="Hsing Y."/>
            <person name="Raghuvanshi S."/>
            <person name="Mohanty A."/>
            <person name="Bharti A.K."/>
            <person name="Gaur A."/>
            <person name="Gupta V."/>
            <person name="Kumar D."/>
            <person name="Ravi V."/>
            <person name="Vij S."/>
            <person name="Kapur A."/>
            <person name="Khurana P."/>
            <person name="Khurana P."/>
            <person name="Khurana J.P."/>
            <person name="Tyagi A.K."/>
            <person name="Gaikwad K."/>
            <person name="Singh A."/>
            <person name="Dalal V."/>
            <person name="Srivastava S."/>
            <person name="Dixit A."/>
            <person name="Pal A.K."/>
            <person name="Ghazi I.A."/>
            <person name="Yadav M."/>
            <person name="Pandit A."/>
            <person name="Bhargava A."/>
            <person name="Sureshbabu K."/>
            <person name="Batra K."/>
            <person name="Sharma T.R."/>
            <person name="Mohapatra T."/>
            <person name="Singh N.K."/>
            <person name="Messing J."/>
            <person name="Nelson A.B."/>
            <person name="Fuks G."/>
            <person name="Kavchok S."/>
            <person name="Keizer G."/>
            <person name="Linton E."/>
            <person name="Llaca V."/>
            <person name="Song R."/>
            <person name="Tanyolac B."/>
            <person name="Young S."/>
            <person name="Ho-Il K."/>
            <person name="Hahn J.H."/>
            <person name="Sangsakoo G."/>
            <person name="Vanavichit A."/>
            <person name="de Mattos Luiz.A.T."/>
            <person name="Zimmer P.D."/>
            <person name="Malone G."/>
            <person name="Dellagostin O."/>
            <person name="de Oliveira A.C."/>
            <person name="Bevan M."/>
            <person name="Bancroft I."/>
            <person name="Minx P."/>
            <person name="Cordum H."/>
            <person name="Wilson R."/>
            <person name="Cheng Z."/>
            <person name="Jin W."/>
            <person name="Jiang J."/>
            <person name="Leong S.A."/>
            <person name="Iwama H."/>
            <person name="Gojobori T."/>
            <person name="Itoh T."/>
            <person name="Niimura Y."/>
            <person name="Fujii Y."/>
            <person name="Habara T."/>
            <person name="Sakai H."/>
            <person name="Sato Y."/>
            <person name="Wilson G."/>
            <person name="Kumar K."/>
            <person name="McCouch S."/>
            <person name="Juretic N."/>
            <person name="Hoen D."/>
            <person name="Wright S."/>
            <person name="Bruskiewich R."/>
            <person name="Bureau T."/>
            <person name="Miyao A."/>
            <person name="Hirochika H."/>
            <person name="Nishikawa T."/>
            <person name="Kadowaki K."/>
            <person name="Sugiura M."/>
            <person name="Burr B."/>
            <person name="Sasaki T."/>
        </authorList>
    </citation>
    <scope>NUCLEOTIDE SEQUENCE [LARGE SCALE GENOMIC DNA]</scope>
    <source>
        <strain evidence="4">cv. Nipponbare</strain>
    </source>
</reference>
<feature type="transmembrane region" description="Helical" evidence="2">
    <location>
        <begin position="97"/>
        <end position="125"/>
    </location>
</feature>
<evidence type="ECO:0000313" key="4">
    <source>
        <dbReference type="Proteomes" id="UP000000763"/>
    </source>
</evidence>
<proteinExistence type="predicted"/>
<evidence type="ECO:0000256" key="2">
    <source>
        <dbReference type="SAM" id="Phobius"/>
    </source>
</evidence>